<evidence type="ECO:0000313" key="1">
    <source>
        <dbReference type="EMBL" id="OGK24942.1"/>
    </source>
</evidence>
<name>A0A1F7H2L0_9BACT</name>
<organism evidence="1 2">
    <name type="scientific">Candidatus Roizmanbacteria bacterium RIFCSPHIGHO2_02_FULL_38_11</name>
    <dbReference type="NCBI Taxonomy" id="1802039"/>
    <lineage>
        <taxon>Bacteria</taxon>
        <taxon>Candidatus Roizmaniibacteriota</taxon>
    </lineage>
</organism>
<evidence type="ECO:0000313" key="2">
    <source>
        <dbReference type="Proteomes" id="UP000177913"/>
    </source>
</evidence>
<comment type="caution">
    <text evidence="1">The sequence shown here is derived from an EMBL/GenBank/DDBJ whole genome shotgun (WGS) entry which is preliminary data.</text>
</comment>
<dbReference type="Proteomes" id="UP000177913">
    <property type="component" value="Unassembled WGS sequence"/>
</dbReference>
<protein>
    <submittedName>
        <fullName evidence="1">Uncharacterized protein</fullName>
    </submittedName>
</protein>
<gene>
    <name evidence="1" type="ORF">A3C25_06095</name>
</gene>
<accession>A0A1F7H2L0</accession>
<dbReference type="EMBL" id="MFZO01000022">
    <property type="protein sequence ID" value="OGK24942.1"/>
    <property type="molecule type" value="Genomic_DNA"/>
</dbReference>
<dbReference type="AlphaFoldDB" id="A0A1F7H2L0"/>
<sequence length="139" mass="15494">MLEHPARSYEEFAAHIMDKTNKARNSVGRWIKNPKISSVGCVDELTSKGAVNPPGGGMFLSNEGLLSDFLQARSGQSGQIYIHEFCGYMRVVMGLDSLEAQKEAIFQFEAELDRLQRVYGSNFALITEHNGSAKLYMKD</sequence>
<reference evidence="1 2" key="1">
    <citation type="journal article" date="2016" name="Nat. Commun.">
        <title>Thousands of microbial genomes shed light on interconnected biogeochemical processes in an aquifer system.</title>
        <authorList>
            <person name="Anantharaman K."/>
            <person name="Brown C.T."/>
            <person name="Hug L.A."/>
            <person name="Sharon I."/>
            <person name="Castelle C.J."/>
            <person name="Probst A.J."/>
            <person name="Thomas B.C."/>
            <person name="Singh A."/>
            <person name="Wilkins M.J."/>
            <person name="Karaoz U."/>
            <person name="Brodie E.L."/>
            <person name="Williams K.H."/>
            <person name="Hubbard S.S."/>
            <person name="Banfield J.F."/>
        </authorList>
    </citation>
    <scope>NUCLEOTIDE SEQUENCE [LARGE SCALE GENOMIC DNA]</scope>
</reference>
<proteinExistence type="predicted"/>